<dbReference type="InterPro" id="IPR006602">
    <property type="entry name" value="DM10_dom"/>
</dbReference>
<feature type="compositionally biased region" description="Low complexity" evidence="7">
    <location>
        <begin position="216"/>
        <end position="233"/>
    </location>
</feature>
<dbReference type="EMBL" id="HBFD01005133">
    <property type="protein sequence ID" value="CAD8719561.1"/>
    <property type="molecule type" value="Transcribed_RNA"/>
</dbReference>
<evidence type="ECO:0000256" key="2">
    <source>
        <dbReference type="ARBA" id="ARBA00004245"/>
    </source>
</evidence>
<dbReference type="GO" id="GO:0007052">
    <property type="term" value="P:mitotic spindle organization"/>
    <property type="evidence" value="ECO:0007669"/>
    <property type="project" value="TreeGrafter"/>
</dbReference>
<dbReference type="PROSITE" id="PS51336">
    <property type="entry name" value="DM10"/>
    <property type="match status" value="3"/>
</dbReference>
<sequence>MSNISLSGDSQYDSFSSSSISALTMVDLPNLPGIRSRIATINPKIYKQYIDYKGIKTNSLSDEHSLFSEDNSLIYQSNQFDNHKSLVELTRSISAYPPSTSNYNDLSSRYSLKSKSNDQLNHNHLLPYTNLTNVPSYIQTINPNGKICRFEAYFNDSSKNNLIRTRIVNILYYLIDDTIEIIEPKVNNSGSIEGKLLKRHKIKKINNKKSYKSLSLSPVKSSNRSLYSSPSRSTVNSLTTSPIKPLTSYSNNRVDNELSISSSVSSLTLNESDYYTIHDFHAGAELNFYNTIYTIMNCDNTTLNYFNNTLNQSFGSPISIPNIQDIDACYISSTHGLRGKYNKQTNQLINKHKDILKLSTSSSNYTLESKQFFEYDKLTLRFYGVWDNRDHLYGDVIHVCVHYRLADDTIEIIPDHHYVNEKHLFTDMKTILKSTKIYKDRSKHQILFNPDFMNKNLSINVADHITSQITNELSTHSNDLTSDPSTYLSPILSNNLSNELPNKLKNDSTSQLDNEERDFYHWSDFYIGYRLQITAVDILLYDADNFTRTFYQSNELELDDRLDYKRILDQKFKHKHETVYGTRRNSNATLYTTPTTNTDSYTIPYRLSLIPEQPHKDGQKLKNFQGMFLRFQIKFVSCLPCDSNRRFILTYHLEDDTVDIKEITVRNSGHIGGTFLYRSHVQNPATNKYLQPKDLYISAIVYINSSEFVVFDADDSTLHYMEHNCNQFIYSNIELIKNKLIDQMDLLKSILLTTKSLSTCIYTYDELEKLIQLVDSSINKQEVITLARYLNGSNNQVKLSKLLTIVTFNHNHKDNYGFK</sequence>
<dbReference type="AlphaFoldDB" id="A0A7S0XFR9"/>
<dbReference type="GO" id="GO:0005930">
    <property type="term" value="C:axoneme"/>
    <property type="evidence" value="ECO:0007669"/>
    <property type="project" value="TreeGrafter"/>
</dbReference>
<comment type="subcellular location">
    <subcellularLocation>
        <location evidence="1">Cell projection</location>
        <location evidence="1">Cilium</location>
    </subcellularLocation>
    <subcellularLocation>
        <location evidence="2">Cytoplasm</location>
        <location evidence="2">Cytoskeleton</location>
    </subcellularLocation>
</comment>
<name>A0A7S0XFR9_9STRA</name>
<feature type="domain" description="DM10" evidence="8">
    <location>
        <begin position="144"/>
        <end position="310"/>
    </location>
</feature>
<dbReference type="GO" id="GO:0072686">
    <property type="term" value="C:mitotic spindle"/>
    <property type="evidence" value="ECO:0007669"/>
    <property type="project" value="TreeGrafter"/>
</dbReference>
<organism evidence="9">
    <name type="scientific">Chromulina nebulosa</name>
    <dbReference type="NCBI Taxonomy" id="96789"/>
    <lineage>
        <taxon>Eukaryota</taxon>
        <taxon>Sar</taxon>
        <taxon>Stramenopiles</taxon>
        <taxon>Ochrophyta</taxon>
        <taxon>Chrysophyceae</taxon>
        <taxon>Chromulinales</taxon>
        <taxon>Chromulinaceae</taxon>
        <taxon>Chromulina</taxon>
    </lineage>
</organism>
<keyword evidence="5" id="KW-0206">Cytoskeleton</keyword>
<reference evidence="9" key="1">
    <citation type="submission" date="2021-01" db="EMBL/GenBank/DDBJ databases">
        <authorList>
            <person name="Corre E."/>
            <person name="Pelletier E."/>
            <person name="Niang G."/>
            <person name="Scheremetjew M."/>
            <person name="Finn R."/>
            <person name="Kale V."/>
            <person name="Holt S."/>
            <person name="Cochrane G."/>
            <person name="Meng A."/>
            <person name="Brown T."/>
            <person name="Cohen L."/>
        </authorList>
    </citation>
    <scope>NUCLEOTIDE SEQUENCE</scope>
    <source>
        <strain evidence="9">UTEXLB2642</strain>
    </source>
</reference>
<dbReference type="InterPro" id="IPR040193">
    <property type="entry name" value="EFHC1/EFHC2/EFHB"/>
</dbReference>
<evidence type="ECO:0000256" key="7">
    <source>
        <dbReference type="SAM" id="MobiDB-lite"/>
    </source>
</evidence>
<dbReference type="PANTHER" id="PTHR12086">
    <property type="entry name" value="EF-HAND DOMAIN C-TERMINAL CONTAINING PROTEIN"/>
    <property type="match status" value="1"/>
</dbReference>
<dbReference type="GO" id="GO:0060285">
    <property type="term" value="P:cilium-dependent cell motility"/>
    <property type="evidence" value="ECO:0007669"/>
    <property type="project" value="TreeGrafter"/>
</dbReference>
<feature type="domain" description="DM10" evidence="8">
    <location>
        <begin position="625"/>
        <end position="725"/>
    </location>
</feature>
<evidence type="ECO:0000313" key="9">
    <source>
        <dbReference type="EMBL" id="CAD8719561.1"/>
    </source>
</evidence>
<proteinExistence type="predicted"/>
<evidence type="ECO:0000256" key="4">
    <source>
        <dbReference type="ARBA" id="ARBA00022737"/>
    </source>
</evidence>
<keyword evidence="3" id="KW-0963">Cytoplasm</keyword>
<keyword evidence="4" id="KW-0677">Repeat</keyword>
<feature type="region of interest" description="Disordered" evidence="7">
    <location>
        <begin position="216"/>
        <end position="239"/>
    </location>
</feature>
<dbReference type="GO" id="GO:0043014">
    <property type="term" value="F:alpha-tubulin binding"/>
    <property type="evidence" value="ECO:0007669"/>
    <property type="project" value="TreeGrafter"/>
</dbReference>
<gene>
    <name evidence="9" type="ORF">CNEB1095_LOCUS3379</name>
</gene>
<dbReference type="Gene3D" id="2.30.29.170">
    <property type="match status" value="3"/>
</dbReference>
<dbReference type="SMART" id="SM00676">
    <property type="entry name" value="DM10"/>
    <property type="match status" value="3"/>
</dbReference>
<dbReference type="Pfam" id="PF06565">
    <property type="entry name" value="DM10_dom"/>
    <property type="match status" value="3"/>
</dbReference>
<feature type="domain" description="DM10" evidence="8">
    <location>
        <begin position="376"/>
        <end position="555"/>
    </location>
</feature>
<evidence type="ECO:0000259" key="8">
    <source>
        <dbReference type="PROSITE" id="PS51336"/>
    </source>
</evidence>
<evidence type="ECO:0000256" key="6">
    <source>
        <dbReference type="ARBA" id="ARBA00023273"/>
    </source>
</evidence>
<protein>
    <recommendedName>
        <fullName evidence="8">DM10 domain-containing protein</fullName>
    </recommendedName>
</protein>
<evidence type="ECO:0000256" key="3">
    <source>
        <dbReference type="ARBA" id="ARBA00022490"/>
    </source>
</evidence>
<evidence type="ECO:0000256" key="1">
    <source>
        <dbReference type="ARBA" id="ARBA00004138"/>
    </source>
</evidence>
<dbReference type="FunFam" id="2.30.29.170:FF:000002">
    <property type="entry name" value="EF-hand domain (C-terminal) containing 1"/>
    <property type="match status" value="1"/>
</dbReference>
<keyword evidence="6" id="KW-0966">Cell projection</keyword>
<dbReference type="GO" id="GO:0000281">
    <property type="term" value="P:mitotic cytokinesis"/>
    <property type="evidence" value="ECO:0007669"/>
    <property type="project" value="TreeGrafter"/>
</dbReference>
<accession>A0A7S0XFR9</accession>
<evidence type="ECO:0000256" key="5">
    <source>
        <dbReference type="ARBA" id="ARBA00023212"/>
    </source>
</evidence>